<evidence type="ECO:0000313" key="3">
    <source>
        <dbReference type="EMBL" id="MBB2157064.1"/>
    </source>
</evidence>
<dbReference type="Proteomes" id="UP000550787">
    <property type="component" value="Unassembled WGS sequence"/>
</dbReference>
<proteinExistence type="inferred from homology"/>
<comment type="caution">
    <text evidence="3">The sequence shown here is derived from an EMBL/GenBank/DDBJ whole genome shotgun (WGS) entry which is preliminary data.</text>
</comment>
<dbReference type="EMBL" id="JABEQG010000023">
    <property type="protein sequence ID" value="MBB2157064.1"/>
    <property type="molecule type" value="Genomic_DNA"/>
</dbReference>
<dbReference type="NCBIfam" id="TIGR01730">
    <property type="entry name" value="RND_mfp"/>
    <property type="match status" value="1"/>
</dbReference>
<dbReference type="PANTHER" id="PTHR30469:SF33">
    <property type="entry name" value="SLR1207 PROTEIN"/>
    <property type="match status" value="1"/>
</dbReference>
<dbReference type="Gene3D" id="2.40.30.170">
    <property type="match status" value="1"/>
</dbReference>
<evidence type="ECO:0000313" key="4">
    <source>
        <dbReference type="Proteomes" id="UP000550787"/>
    </source>
</evidence>
<evidence type="ECO:0000259" key="2">
    <source>
        <dbReference type="Pfam" id="PF25967"/>
    </source>
</evidence>
<name>A0A7W4NG22_GLUDI</name>
<dbReference type="InterPro" id="IPR058627">
    <property type="entry name" value="MdtA-like_C"/>
</dbReference>
<dbReference type="GO" id="GO:1990281">
    <property type="term" value="C:efflux pump complex"/>
    <property type="evidence" value="ECO:0007669"/>
    <property type="project" value="TreeGrafter"/>
</dbReference>
<dbReference type="AlphaFoldDB" id="A0A7W4NG22"/>
<accession>A0A7W4NG22</accession>
<evidence type="ECO:0000256" key="1">
    <source>
        <dbReference type="ARBA" id="ARBA00009477"/>
    </source>
</evidence>
<dbReference type="Gene3D" id="2.40.50.100">
    <property type="match status" value="1"/>
</dbReference>
<sequence>MDRRVAPSRARRLKPWLKYGAAALALVAATAAWRMVPASGTLAVGADTVTIDPVRTAAFLDYLPVRATVAPLHVVLLGAVQGGQVASVAVQDGALVHPGDVLARLTNPQLELDVTSREADIAGQLGGISAQRLTLQQSQTTEDGQIAEASYNLLKAAHELDIRRQLLAQGFESDANVKSFADEDEYYTRRLALLRAARDKDRAVAQAQARDIDRTAERLRHTLAAVEDSLTSLILRAPVEGRLTNFTLQPGQTLKAGDPIGQIDSQGAWRLDADIDEFYLARVAVGEHGIAHIDDHDVPFTVARVHPQITSGQFRAELTFDTPPSKAGTTSALRRGESVECRLTLGQTHQALIAPNGAWMDGSGGNSAFVVSADGHHATRRPITVGGRNPEQVEITSGLQDGDRIVTSATTRFHDFTQLLIR</sequence>
<dbReference type="GO" id="GO:0015562">
    <property type="term" value="F:efflux transmembrane transporter activity"/>
    <property type="evidence" value="ECO:0007669"/>
    <property type="project" value="TreeGrafter"/>
</dbReference>
<comment type="similarity">
    <text evidence="1">Belongs to the membrane fusion protein (MFP) (TC 8.A.1) family.</text>
</comment>
<feature type="domain" description="Multidrug resistance protein MdtA-like C-terminal permuted SH3" evidence="2">
    <location>
        <begin position="350"/>
        <end position="409"/>
    </location>
</feature>
<gene>
    <name evidence="3" type="ORF">HLH33_12210</name>
</gene>
<reference evidence="3 4" key="1">
    <citation type="submission" date="2020-04" db="EMBL/GenBank/DDBJ databases">
        <title>Description of novel Gluconacetobacter.</title>
        <authorList>
            <person name="Sombolestani A."/>
        </authorList>
    </citation>
    <scope>NUCLEOTIDE SEQUENCE [LARGE SCALE GENOMIC DNA]</scope>
    <source>
        <strain evidence="3 4">LMG 7603</strain>
    </source>
</reference>
<protein>
    <submittedName>
        <fullName evidence="3">Efflux RND transporter periplasmic adaptor subunit</fullName>
    </submittedName>
</protein>
<dbReference type="Gene3D" id="2.40.420.20">
    <property type="match status" value="1"/>
</dbReference>
<dbReference type="PANTHER" id="PTHR30469">
    <property type="entry name" value="MULTIDRUG RESISTANCE PROTEIN MDTA"/>
    <property type="match status" value="1"/>
</dbReference>
<dbReference type="InterPro" id="IPR006143">
    <property type="entry name" value="RND_pump_MFP"/>
</dbReference>
<dbReference type="Gene3D" id="1.10.287.470">
    <property type="entry name" value="Helix hairpin bin"/>
    <property type="match status" value="1"/>
</dbReference>
<dbReference type="Pfam" id="PF25967">
    <property type="entry name" value="RND-MFP_C"/>
    <property type="match status" value="1"/>
</dbReference>
<organism evidence="3 4">
    <name type="scientific">Gluconacetobacter diazotrophicus</name>
    <name type="common">Acetobacter diazotrophicus</name>
    <dbReference type="NCBI Taxonomy" id="33996"/>
    <lineage>
        <taxon>Bacteria</taxon>
        <taxon>Pseudomonadati</taxon>
        <taxon>Pseudomonadota</taxon>
        <taxon>Alphaproteobacteria</taxon>
        <taxon>Acetobacterales</taxon>
        <taxon>Acetobacteraceae</taxon>
        <taxon>Gluconacetobacter</taxon>
    </lineage>
</organism>